<evidence type="ECO:0000256" key="3">
    <source>
        <dbReference type="ARBA" id="ARBA00022679"/>
    </source>
</evidence>
<dbReference type="EMBL" id="SRYR01000001">
    <property type="protein sequence ID" value="TGY43860.1"/>
    <property type="molecule type" value="Genomic_DNA"/>
</dbReference>
<keyword evidence="1" id="KW-0813">Transport</keyword>
<evidence type="ECO:0000256" key="5">
    <source>
        <dbReference type="PIRSR" id="PIRSR000699-1"/>
    </source>
</evidence>
<dbReference type="PIRSF" id="PIRSF000699">
    <property type="entry name" value="PTS_IILac_III"/>
    <property type="match status" value="1"/>
</dbReference>
<name>A0A4V3RLI3_9CLOT</name>
<comment type="caution">
    <text evidence="8">The sequence shown here is derived from an EMBL/GenBank/DDBJ whole genome shotgun (WGS) entry which is preliminary data.</text>
</comment>
<dbReference type="Gene3D" id="1.20.58.80">
    <property type="entry name" value="Phosphotransferase system, lactose/cellobiose-type IIA subunit"/>
    <property type="match status" value="1"/>
</dbReference>
<dbReference type="GO" id="GO:0009401">
    <property type="term" value="P:phosphoenolpyruvate-dependent sugar phosphotransferase system"/>
    <property type="evidence" value="ECO:0007669"/>
    <property type="project" value="UniProtKB-KW"/>
</dbReference>
<evidence type="ECO:0000256" key="4">
    <source>
        <dbReference type="ARBA" id="ARBA00022683"/>
    </source>
</evidence>
<dbReference type="InterPro" id="IPR036542">
    <property type="entry name" value="PTS_IIA_lac/cel_sf"/>
</dbReference>
<sequence>MEEIIMNLIVFSGEARSYAMEAMEIAKEGKIEDAKKLIEKSKETLGSAHATQTKLIQGEAAGNKTEVSLLLVHAQDHLMTSIVVKDLAEEIIALHERLNKVEGKNA</sequence>
<evidence type="ECO:0000256" key="7">
    <source>
        <dbReference type="PROSITE-ProRule" id="PRU00418"/>
    </source>
</evidence>
<gene>
    <name evidence="8" type="ORF">E5347_03325</name>
</gene>
<comment type="cofactor">
    <cofactor evidence="6">
        <name>Mg(2+)</name>
        <dbReference type="ChEBI" id="CHEBI:18420"/>
    </cofactor>
    <text evidence="6">Binds 1 Mg(2+) ion per trimer.</text>
</comment>
<feature type="binding site" evidence="6">
    <location>
        <position position="76"/>
    </location>
    <ligand>
        <name>Mg(2+)</name>
        <dbReference type="ChEBI" id="CHEBI:18420"/>
        <note>ligand shared between all trimeric partners</note>
    </ligand>
</feature>
<organism evidence="8 9">
    <name type="scientific">Clostridium sartagoforme</name>
    <dbReference type="NCBI Taxonomy" id="84031"/>
    <lineage>
        <taxon>Bacteria</taxon>
        <taxon>Bacillati</taxon>
        <taxon>Bacillota</taxon>
        <taxon>Clostridia</taxon>
        <taxon>Eubacteriales</taxon>
        <taxon>Clostridiaceae</taxon>
        <taxon>Clostridium</taxon>
    </lineage>
</organism>
<evidence type="ECO:0000313" key="9">
    <source>
        <dbReference type="Proteomes" id="UP000306888"/>
    </source>
</evidence>
<dbReference type="Proteomes" id="UP000306888">
    <property type="component" value="Unassembled WGS sequence"/>
</dbReference>
<accession>A0A4V3RLI3</accession>
<evidence type="ECO:0000256" key="2">
    <source>
        <dbReference type="ARBA" id="ARBA00022597"/>
    </source>
</evidence>
<dbReference type="InterPro" id="IPR003188">
    <property type="entry name" value="PTS_IIA_lac/cel"/>
</dbReference>
<reference evidence="8 9" key="1">
    <citation type="submission" date="2019-04" db="EMBL/GenBank/DDBJ databases">
        <title>Microbes associate with the intestines of laboratory mice.</title>
        <authorList>
            <person name="Navarre W."/>
            <person name="Wong E."/>
            <person name="Huang K."/>
            <person name="Tropini C."/>
            <person name="Ng K."/>
            <person name="Yu B."/>
        </authorList>
    </citation>
    <scope>NUCLEOTIDE SEQUENCE [LARGE SCALE GENOMIC DNA]</scope>
    <source>
        <strain evidence="8 9">NM50_B9-20</strain>
    </source>
</reference>
<evidence type="ECO:0000256" key="1">
    <source>
        <dbReference type="ARBA" id="ARBA00022448"/>
    </source>
</evidence>
<dbReference type="Pfam" id="PF02255">
    <property type="entry name" value="PTS_IIA"/>
    <property type="match status" value="1"/>
</dbReference>
<dbReference type="SUPFAM" id="SSF46973">
    <property type="entry name" value="Enzyme IIa from lactose specific PTS, IIa-lac"/>
    <property type="match status" value="1"/>
</dbReference>
<evidence type="ECO:0000256" key="6">
    <source>
        <dbReference type="PIRSR" id="PIRSR000699-2"/>
    </source>
</evidence>
<keyword evidence="4" id="KW-0598">Phosphotransferase system</keyword>
<feature type="modified residue" description="Phosphohistidine; by HPr" evidence="7">
    <location>
        <position position="73"/>
    </location>
</feature>
<dbReference type="PROSITE" id="PS51095">
    <property type="entry name" value="PTS_EIIA_TYPE_3"/>
    <property type="match status" value="1"/>
</dbReference>
<keyword evidence="6" id="KW-0460">Magnesium</keyword>
<dbReference type="OrthoDB" id="389577at2"/>
<feature type="active site" description="Tele-phosphohistidine intermediate" evidence="5">
    <location>
        <position position="73"/>
    </location>
</feature>
<dbReference type="RefSeq" id="WP_136004628.1">
    <property type="nucleotide sequence ID" value="NZ_SRYR01000001.1"/>
</dbReference>
<proteinExistence type="predicted"/>
<dbReference type="AlphaFoldDB" id="A0A4V3RLI3"/>
<keyword evidence="6" id="KW-0479">Metal-binding</keyword>
<keyword evidence="3" id="KW-0808">Transferase</keyword>
<dbReference type="CDD" id="cd00215">
    <property type="entry name" value="PTS_IIA_lac"/>
    <property type="match status" value="1"/>
</dbReference>
<evidence type="ECO:0000313" key="8">
    <source>
        <dbReference type="EMBL" id="TGY43860.1"/>
    </source>
</evidence>
<keyword evidence="9" id="KW-1185">Reference proteome</keyword>
<dbReference type="PANTHER" id="PTHR34382:SF7">
    <property type="entry name" value="PTS SYSTEM N,N'-DIACETYLCHITOBIOSE-SPECIFIC EIIA COMPONENT"/>
    <property type="match status" value="1"/>
</dbReference>
<keyword evidence="2" id="KW-0762">Sugar transport</keyword>
<protein>
    <submittedName>
        <fullName evidence="8">PTS lactose/cellobiose transporter subunit IIA</fullName>
    </submittedName>
</protein>
<dbReference type="GO" id="GO:0046872">
    <property type="term" value="F:metal ion binding"/>
    <property type="evidence" value="ECO:0007669"/>
    <property type="project" value="UniProtKB-KW"/>
</dbReference>
<dbReference type="GO" id="GO:0016740">
    <property type="term" value="F:transferase activity"/>
    <property type="evidence" value="ECO:0007669"/>
    <property type="project" value="UniProtKB-KW"/>
</dbReference>
<dbReference type="PANTHER" id="PTHR34382">
    <property type="entry name" value="PTS SYSTEM N,N'-DIACETYLCHITOBIOSE-SPECIFIC EIIA COMPONENT"/>
    <property type="match status" value="1"/>
</dbReference>